<gene>
    <name evidence="1" type="ORF">N5I20_21370</name>
</gene>
<accession>A0AA42UJ13</accession>
<sequence>MAERSRMMKQFDMCLLEYRDAERCGVGEAVMLRKLLALGGMRQLYWLLVADGCVDDAREIANWWAGAAERHLVGATI</sequence>
<proteinExistence type="predicted"/>
<dbReference type="RefSeq" id="WP_279963574.1">
    <property type="nucleotide sequence ID" value="NZ_JAOCFK010000060.1"/>
</dbReference>
<evidence type="ECO:0000313" key="1">
    <source>
        <dbReference type="EMBL" id="MDH1507597.1"/>
    </source>
</evidence>
<reference evidence="1" key="1">
    <citation type="submission" date="2022-09" db="EMBL/GenBank/DDBJ databases">
        <title>Intensive care unit water sources are persistently colonized with multi-drug resistant bacteria and are the site of extensive horizontal gene transfer of antibiotic resistance genes.</title>
        <authorList>
            <person name="Diorio-Toth L."/>
        </authorList>
    </citation>
    <scope>NUCLEOTIDE SEQUENCE</scope>
    <source>
        <strain evidence="1">GD03710</strain>
    </source>
</reference>
<dbReference type="AlphaFoldDB" id="A0AA42UJ13"/>
<organism evidence="1 2">
    <name type="scientific">Aeromonas caviae</name>
    <name type="common">Aeromonas punctata</name>
    <dbReference type="NCBI Taxonomy" id="648"/>
    <lineage>
        <taxon>Bacteria</taxon>
        <taxon>Pseudomonadati</taxon>
        <taxon>Pseudomonadota</taxon>
        <taxon>Gammaproteobacteria</taxon>
        <taxon>Aeromonadales</taxon>
        <taxon>Aeromonadaceae</taxon>
        <taxon>Aeromonas</taxon>
    </lineage>
</organism>
<comment type="caution">
    <text evidence="1">The sequence shown here is derived from an EMBL/GenBank/DDBJ whole genome shotgun (WGS) entry which is preliminary data.</text>
</comment>
<evidence type="ECO:0000313" key="2">
    <source>
        <dbReference type="Proteomes" id="UP001161704"/>
    </source>
</evidence>
<protein>
    <submittedName>
        <fullName evidence="1">Uncharacterized protein</fullName>
    </submittedName>
</protein>
<name>A0AA42UJ13_AERCA</name>
<dbReference type="EMBL" id="JAOCIZ010000137">
    <property type="protein sequence ID" value="MDH1507597.1"/>
    <property type="molecule type" value="Genomic_DNA"/>
</dbReference>
<dbReference type="Proteomes" id="UP001161704">
    <property type="component" value="Unassembled WGS sequence"/>
</dbReference>